<dbReference type="GO" id="GO:0016740">
    <property type="term" value="F:transferase activity"/>
    <property type="evidence" value="ECO:0007669"/>
    <property type="project" value="UniProtKB-KW"/>
</dbReference>
<dbReference type="Pfam" id="PF12796">
    <property type="entry name" value="Ank_2"/>
    <property type="match status" value="2"/>
</dbReference>
<evidence type="ECO:0000256" key="1">
    <source>
        <dbReference type="ARBA" id="ARBA00022737"/>
    </source>
</evidence>
<protein>
    <submittedName>
        <fullName evidence="5">Phosphocholine transferase AnkX</fullName>
    </submittedName>
</protein>
<keyword evidence="1" id="KW-0677">Repeat</keyword>
<feature type="repeat" description="ANK" evidence="3">
    <location>
        <begin position="541"/>
        <end position="573"/>
    </location>
</feature>
<dbReference type="eggNOG" id="COG0666">
    <property type="taxonomic scope" value="Bacteria"/>
</dbReference>
<proteinExistence type="predicted"/>
<feature type="repeat" description="ANK" evidence="3">
    <location>
        <begin position="648"/>
        <end position="680"/>
    </location>
</feature>
<reference evidence="5 6" key="1">
    <citation type="submission" date="2014-06" db="EMBL/GenBank/DDBJ databases">
        <authorList>
            <person name="Urmite Genomes Urmite Genomes"/>
        </authorList>
    </citation>
    <scope>NUCLEOTIDE SEQUENCE [LARGE SCALE GENOMIC DNA]</scope>
</reference>
<feature type="repeat" description="ANK" evidence="3">
    <location>
        <begin position="785"/>
        <end position="817"/>
    </location>
</feature>
<keyword evidence="5" id="KW-0808">Transferase</keyword>
<organism evidence="5 6">
    <name type="scientific">Legionella massiliensis</name>
    <dbReference type="NCBI Taxonomy" id="1034943"/>
    <lineage>
        <taxon>Bacteria</taxon>
        <taxon>Pseudomonadati</taxon>
        <taxon>Pseudomonadota</taxon>
        <taxon>Gammaproteobacteria</taxon>
        <taxon>Legionellales</taxon>
        <taxon>Legionellaceae</taxon>
        <taxon>Legionella</taxon>
    </lineage>
</organism>
<dbReference type="InterPro" id="IPR051631">
    <property type="entry name" value="Ankyrin-KH/SAM_domain"/>
</dbReference>
<dbReference type="EMBL" id="CCSB01000002">
    <property type="protein sequence ID" value="CDZ77501.1"/>
    <property type="molecule type" value="Genomic_DNA"/>
</dbReference>
<feature type="repeat" description="ANK" evidence="3">
    <location>
        <begin position="752"/>
        <end position="784"/>
    </location>
</feature>
<gene>
    <name evidence="5" type="primary">ankX_3</name>
    <name evidence="5" type="ORF">BN59_01784</name>
</gene>
<dbReference type="SUPFAM" id="SSF48403">
    <property type="entry name" value="Ankyrin repeat"/>
    <property type="match status" value="1"/>
</dbReference>
<evidence type="ECO:0000256" key="2">
    <source>
        <dbReference type="ARBA" id="ARBA00023043"/>
    </source>
</evidence>
<feature type="repeat" description="ANK" evidence="3">
    <location>
        <begin position="615"/>
        <end position="647"/>
    </location>
</feature>
<evidence type="ECO:0000313" key="5">
    <source>
        <dbReference type="EMBL" id="CDZ77501.1"/>
    </source>
</evidence>
<dbReference type="STRING" id="1034943.BN59_01784"/>
<evidence type="ECO:0000256" key="3">
    <source>
        <dbReference type="PROSITE-ProRule" id="PRU00023"/>
    </source>
</evidence>
<keyword evidence="6" id="KW-1185">Reference proteome</keyword>
<dbReference type="PROSITE" id="PS50297">
    <property type="entry name" value="ANK_REP_REGION"/>
    <property type="match status" value="5"/>
</dbReference>
<dbReference type="Gene3D" id="1.25.40.20">
    <property type="entry name" value="Ankyrin repeat-containing domain"/>
    <property type="match status" value="3"/>
</dbReference>
<dbReference type="OrthoDB" id="5654093at2"/>
<dbReference type="AlphaFoldDB" id="A0A078KX18"/>
<dbReference type="SMART" id="SM00248">
    <property type="entry name" value="ANK"/>
    <property type="match status" value="8"/>
</dbReference>
<dbReference type="PROSITE" id="PS50088">
    <property type="entry name" value="ANK_REPEAT"/>
    <property type="match status" value="5"/>
</dbReference>
<dbReference type="InterPro" id="IPR036770">
    <property type="entry name" value="Ankyrin_rpt-contain_sf"/>
</dbReference>
<evidence type="ECO:0000313" key="6">
    <source>
        <dbReference type="Proteomes" id="UP000044071"/>
    </source>
</evidence>
<sequence>MPGESVETLPYEPQGDYAPFYNHELYCQILPLCQHAFQEEQNGRAEEHAFKLSLLFKDVAKVVNYLKEFNQEGALTYPVHDACLFDLPAADSDFYSWKSLSHKKGVQGRINLLNPRFRDLLPHTEAIGKLIRTERETSPLNDDEIKKKQSELDRVKRKYRKISQKPQLHPTAAQKERRKKELSNLRQQQSLLSIELATIARGIELPKANVGLLSAFYEQYLQQASPAQGILIKQGISERDIALFYSLVRKDSEAIPKLIIDGTSLGYPGYYLTKLDTLSDQGAAIAACLGKMTKCCQHLGGQGAACSLHGICSELGGFYVLWKGNADNPSLDDEVIAQSWAWRAKTAALCLDSIEAKTEAKEIAVDMYRALAITLCSGAYPLTQVNTGTQSGISREVALRDYPTIKIESPDYYGYSDSKSQFYLADQSLPYLFFNKCKSEALNALIRTNSEQFFTALFRQEGLLKDNEDLKKAIAFALYFQKENGAALLELLMEKAGTAHKDELERLIQVNRGWMAALDEGRIDFALLGEGAHINAMSEKYGQSALHLAVLKPDIALVEQLIAAGAYLDIQDKSANTPLNNALEEVLYERRNESGRELARFLISNSASLDIKDKNDNAPLILAVNNNDPEMVRTLVEAGADIEILDDNLKTPLYCAAQKGYEAIFNYLYEKNADVNVVSLSDEVSLLMIAAWYGNAAMVGKILARTNVNFRHKNVEGKTALFDVNNPESLRLILNCYPEQERIAAINMTRNSGASPLHSAAERGLLEVVQSLIEQGAEVNQLSKWGYHAMYRAAKEGEFEIVKYLVASGADVAKLSEGAGCTPLQIAVLNRQWEVARLLFERGYVHKKDIDGVLSYALRAQIPEDIYEKYWGLFSRLESAEKIRLLIADPKNLLKLLERQKPRVLRDFLDLSHALDIKGQPAILTLFSQLGADENQVNSSAVQSPYTFWSGAASLTLSSDEATKCFNP</sequence>
<evidence type="ECO:0000256" key="4">
    <source>
        <dbReference type="SAM" id="MobiDB-lite"/>
    </source>
</evidence>
<dbReference type="PANTHER" id="PTHR23206:SF7">
    <property type="entry name" value="PROTEIN KINASE DOMAIN-CONTAINING PROTEIN"/>
    <property type="match status" value="1"/>
</dbReference>
<dbReference type="RefSeq" id="WP_043874027.1">
    <property type="nucleotide sequence ID" value="NZ_CCVW01000002.1"/>
</dbReference>
<name>A0A078KX18_9GAMM</name>
<dbReference type="Pfam" id="PF00023">
    <property type="entry name" value="Ank"/>
    <property type="match status" value="1"/>
</dbReference>
<dbReference type="Proteomes" id="UP000044071">
    <property type="component" value="Unassembled WGS sequence"/>
</dbReference>
<feature type="region of interest" description="Disordered" evidence="4">
    <location>
        <begin position="159"/>
        <end position="184"/>
    </location>
</feature>
<dbReference type="PANTHER" id="PTHR23206">
    <property type="entry name" value="MASK PROTEIN"/>
    <property type="match status" value="1"/>
</dbReference>
<accession>A0A078KX18</accession>
<dbReference type="InterPro" id="IPR002110">
    <property type="entry name" value="Ankyrin_rpt"/>
</dbReference>
<dbReference type="GO" id="GO:0005737">
    <property type="term" value="C:cytoplasm"/>
    <property type="evidence" value="ECO:0007669"/>
    <property type="project" value="TreeGrafter"/>
</dbReference>
<keyword evidence="2 3" id="KW-0040">ANK repeat</keyword>